<dbReference type="SUPFAM" id="SSF57850">
    <property type="entry name" value="RING/U-box"/>
    <property type="match status" value="1"/>
</dbReference>
<dbReference type="SMART" id="SM00184">
    <property type="entry name" value="RING"/>
    <property type="match status" value="1"/>
</dbReference>
<evidence type="ECO:0000313" key="12">
    <source>
        <dbReference type="Proteomes" id="UP000001294"/>
    </source>
</evidence>
<feature type="compositionally biased region" description="Low complexity" evidence="7">
    <location>
        <begin position="63"/>
        <end position="78"/>
    </location>
</feature>
<dbReference type="SMART" id="SM00487">
    <property type="entry name" value="DEXDc"/>
    <property type="match status" value="1"/>
</dbReference>
<dbReference type="STRING" id="441960.B6QA99"/>
<dbReference type="InterPro" id="IPR049730">
    <property type="entry name" value="SNF2/RAD54-like_C"/>
</dbReference>
<dbReference type="Pfam" id="PF00271">
    <property type="entry name" value="Helicase_C"/>
    <property type="match status" value="1"/>
</dbReference>
<evidence type="ECO:0000313" key="11">
    <source>
        <dbReference type="EMBL" id="EEA25226.1"/>
    </source>
</evidence>
<feature type="compositionally biased region" description="Polar residues" evidence="7">
    <location>
        <begin position="239"/>
        <end position="257"/>
    </location>
</feature>
<dbReference type="GO" id="GO:0008094">
    <property type="term" value="F:ATP-dependent activity, acting on DNA"/>
    <property type="evidence" value="ECO:0007669"/>
    <property type="project" value="TreeGrafter"/>
</dbReference>
<evidence type="ECO:0000259" key="9">
    <source>
        <dbReference type="PROSITE" id="PS51192"/>
    </source>
</evidence>
<evidence type="ECO:0000256" key="7">
    <source>
        <dbReference type="SAM" id="MobiDB-lite"/>
    </source>
</evidence>
<dbReference type="GO" id="GO:0005634">
    <property type="term" value="C:nucleus"/>
    <property type="evidence" value="ECO:0007669"/>
    <property type="project" value="TreeGrafter"/>
</dbReference>
<feature type="compositionally biased region" description="Acidic residues" evidence="7">
    <location>
        <begin position="157"/>
        <end position="168"/>
    </location>
</feature>
<reference evidence="12" key="1">
    <citation type="journal article" date="2015" name="Genome Announc.">
        <title>Genome sequence of the AIDS-associated pathogen Penicillium marneffei (ATCC18224) and its near taxonomic relative Talaromyces stipitatus (ATCC10500).</title>
        <authorList>
            <person name="Nierman W.C."/>
            <person name="Fedorova-Abrams N.D."/>
            <person name="Andrianopoulos A."/>
        </authorList>
    </citation>
    <scope>NUCLEOTIDE SEQUENCE [LARGE SCALE GENOMIC DNA]</scope>
    <source>
        <strain evidence="12">ATCC 18224 / CBS 334.59 / QM 7333</strain>
    </source>
</reference>
<dbReference type="PANTHER" id="PTHR45626">
    <property type="entry name" value="TRANSCRIPTION TERMINATION FACTOR 2-RELATED"/>
    <property type="match status" value="1"/>
</dbReference>
<dbReference type="Gene3D" id="3.40.50.10810">
    <property type="entry name" value="Tandem AAA-ATPase domain"/>
    <property type="match status" value="1"/>
</dbReference>
<evidence type="ECO:0000259" key="10">
    <source>
        <dbReference type="PROSITE" id="PS51194"/>
    </source>
</evidence>
<dbReference type="CDD" id="cd18793">
    <property type="entry name" value="SF2_C_SNF"/>
    <property type="match status" value="1"/>
</dbReference>
<keyword evidence="4" id="KW-0347">Helicase</keyword>
<dbReference type="SMART" id="SM00490">
    <property type="entry name" value="HELICc"/>
    <property type="match status" value="1"/>
</dbReference>
<keyword evidence="6" id="KW-0479">Metal-binding</keyword>
<evidence type="ECO:0000256" key="3">
    <source>
        <dbReference type="ARBA" id="ARBA00022801"/>
    </source>
</evidence>
<dbReference type="Gene3D" id="3.30.40.10">
    <property type="entry name" value="Zinc/RING finger domain, C3HC4 (zinc finger)"/>
    <property type="match status" value="1"/>
</dbReference>
<feature type="compositionally biased region" description="Acidic residues" evidence="7">
    <location>
        <begin position="898"/>
        <end position="921"/>
    </location>
</feature>
<keyword evidence="6" id="KW-0862">Zinc</keyword>
<dbReference type="OrthoDB" id="423559at2759"/>
<evidence type="ECO:0000256" key="6">
    <source>
        <dbReference type="PROSITE-ProRule" id="PRU00175"/>
    </source>
</evidence>
<evidence type="ECO:0000259" key="8">
    <source>
        <dbReference type="PROSITE" id="PS50089"/>
    </source>
</evidence>
<dbReference type="PANTHER" id="PTHR45626:SF16">
    <property type="entry name" value="ATP-DEPENDENT HELICASE ULS1"/>
    <property type="match status" value="1"/>
</dbReference>
<protein>
    <submittedName>
        <fullName evidence="11">SWI/SNF family DNA-dependent ATPase Ris1, putative</fullName>
    </submittedName>
</protein>
<dbReference type="FunFam" id="3.40.50.300:FF:002380">
    <property type="entry name" value="SWI/SNF family DNA-dependent ATPase, putative"/>
    <property type="match status" value="1"/>
</dbReference>
<evidence type="ECO:0000256" key="4">
    <source>
        <dbReference type="ARBA" id="ARBA00022806"/>
    </source>
</evidence>
<dbReference type="EMBL" id="DS995900">
    <property type="protein sequence ID" value="EEA25226.1"/>
    <property type="molecule type" value="Genomic_DNA"/>
</dbReference>
<dbReference type="InterPro" id="IPR027417">
    <property type="entry name" value="P-loop_NTPase"/>
</dbReference>
<dbReference type="InterPro" id="IPR000330">
    <property type="entry name" value="SNF2_N"/>
</dbReference>
<evidence type="ECO:0000256" key="5">
    <source>
        <dbReference type="ARBA" id="ARBA00022840"/>
    </source>
</evidence>
<dbReference type="InterPro" id="IPR001650">
    <property type="entry name" value="Helicase_C-like"/>
</dbReference>
<dbReference type="GO" id="GO:0004386">
    <property type="term" value="F:helicase activity"/>
    <property type="evidence" value="ECO:0007669"/>
    <property type="project" value="UniProtKB-KW"/>
</dbReference>
<dbReference type="PROSITE" id="PS50089">
    <property type="entry name" value="ZF_RING_2"/>
    <property type="match status" value="1"/>
</dbReference>
<dbReference type="InterPro" id="IPR001841">
    <property type="entry name" value="Znf_RING"/>
</dbReference>
<dbReference type="PROSITE" id="PS51192">
    <property type="entry name" value="HELICASE_ATP_BIND_1"/>
    <property type="match status" value="1"/>
</dbReference>
<feature type="domain" description="RING-type" evidence="8">
    <location>
        <begin position="810"/>
        <end position="861"/>
    </location>
</feature>
<dbReference type="PROSITE" id="PS51194">
    <property type="entry name" value="HELICASE_CTER"/>
    <property type="match status" value="1"/>
</dbReference>
<gene>
    <name evidence="11" type="ORF">PMAA_063450</name>
</gene>
<keyword evidence="2" id="KW-0547">Nucleotide-binding</keyword>
<proteinExistence type="inferred from homology"/>
<dbReference type="InterPro" id="IPR038718">
    <property type="entry name" value="SNF2-like_sf"/>
</dbReference>
<sequence>MTSSFDEMSIEDIIDELDLNKALLESLIESRPDDVEEREELEATVMDLERKLAGRRGVPYNPPAAQQPQSSSRAAYQYDGAGDSPQGSGVTNDHDDDGFTASLPHHDTPHRKRNLDPSDIGDYSGSPVSKRARSRHTRSPVPSAPYGSSVGRNNYDPLDDYFQDDDIDFREGQYEAEKWLEERRAQELKDEEFARRLQESFEDEFSYVPSKQTQPSQPPKADSYNPYSSSSTNPLKPMLNSQSPFMQKPTLPSSATREQPAFGMTGFGHPASYQYPSQAPSSFGFQPTKYPTLGASSNQQVIDSSDEDEDFMEIGASDFYGNDSHFYGNNYRLPIFTRKKDNISMGTGVVRYGSEMPNRNTSLGYLPKGRSPKPWMKVENDLPVAAPWLNIELVDNSLNFFDRELMLCRDETVDSKQANQELKSLLENLRPDFDISREATPEQLNFPLFEHQKLGLAWMKAMEEGQNKGGILADDMGLGKTVQALSLVVARPSTDPSRKTTLIIAPVALMQQWKREIDRLIKPEHKLSVFILHGEKRKTAFDKLKRFDVVLTTFGSMGTELKKREQFDEMRRFAQSNANLIAEARGLPLLGPDSTWYRVIIDEAQCIKNRNTKAALACYSLNATYRWCMSGTPMMNGVHELHSLLRFLRIGPYNSLPLFNSTFTRPLKGSNKEDQTRALTQLRVVLKAILLRRTKFSKLDGKPLIHLPPRTTEKIHAVFSEDEQQLYDALESKTQIQFNKYLKANSVGKNYSNILVLLLRLRQACCHPHLIRDLSVDISAVTEQADFAENAKQFSPDVVRRLREDPPLECPVCIDAVQNAVVFFPCGHATCAECFARITDPALAVQQGVDGAVEAKCPNCRGKIDPKKVTDYFSFRKLHFPELAGGEDEELVGIAAVAEDDDSDSDDDSDDEEDDDQDSDLDSFIVPDDYDEEDDAKASTKKSDDSEYKPKSKKSEKSKSTKSKGKAKKKEKKTLAVLRREGQRNASSKRKYFKRLEKKWITSAKIEKAIEILEGIKESGKGEKTIIFSQFTSLLDMLEVPINRRGWKYRRYDGSMNPRERNESVLEFTDKPDCDIMLVSLKAGNAGLNLVAASQVIIFDPFWNPYIEEQAIDRAHRLGQTRPVQVHRILVEKTVEDRILELQDKKREVIEGALDEHAASQISRLGVRELKFLFNVQ</sequence>
<dbReference type="InterPro" id="IPR014001">
    <property type="entry name" value="Helicase_ATP-bd"/>
</dbReference>
<dbReference type="GO" id="GO:0008270">
    <property type="term" value="F:zinc ion binding"/>
    <property type="evidence" value="ECO:0007669"/>
    <property type="project" value="UniProtKB-KW"/>
</dbReference>
<keyword evidence="12" id="KW-1185">Reference proteome</keyword>
<feature type="compositionally biased region" description="Low complexity" evidence="7">
    <location>
        <begin position="209"/>
        <end position="234"/>
    </location>
</feature>
<evidence type="ECO:0000256" key="1">
    <source>
        <dbReference type="ARBA" id="ARBA00007025"/>
    </source>
</evidence>
<dbReference type="CDD" id="cd18008">
    <property type="entry name" value="DEXDc_SHPRH-like"/>
    <property type="match status" value="1"/>
</dbReference>
<keyword evidence="5" id="KW-0067">ATP-binding</keyword>
<dbReference type="PhylomeDB" id="B6QA99"/>
<dbReference type="GO" id="GO:0005524">
    <property type="term" value="F:ATP binding"/>
    <property type="evidence" value="ECO:0007669"/>
    <property type="project" value="UniProtKB-KW"/>
</dbReference>
<dbReference type="GO" id="GO:0016787">
    <property type="term" value="F:hydrolase activity"/>
    <property type="evidence" value="ECO:0007669"/>
    <property type="project" value="UniProtKB-KW"/>
</dbReference>
<accession>B6QA99</accession>
<keyword evidence="3" id="KW-0378">Hydrolase</keyword>
<dbReference type="GO" id="GO:0000724">
    <property type="term" value="P:double-strand break repair via homologous recombination"/>
    <property type="evidence" value="ECO:0007669"/>
    <property type="project" value="TreeGrafter"/>
</dbReference>
<dbReference type="AlphaFoldDB" id="B6QA99"/>
<evidence type="ECO:0000256" key="2">
    <source>
        <dbReference type="ARBA" id="ARBA00022741"/>
    </source>
</evidence>
<dbReference type="InterPro" id="IPR013083">
    <property type="entry name" value="Znf_RING/FYVE/PHD"/>
</dbReference>
<keyword evidence="6" id="KW-0863">Zinc-finger</keyword>
<dbReference type="SUPFAM" id="SSF52540">
    <property type="entry name" value="P-loop containing nucleoside triphosphate hydrolases"/>
    <property type="match status" value="2"/>
</dbReference>
<dbReference type="VEuPathDB" id="FungiDB:PMAA_063450"/>
<feature type="compositionally biased region" description="Basic and acidic residues" evidence="7">
    <location>
        <begin position="936"/>
        <end position="959"/>
    </location>
</feature>
<dbReference type="HOGENOM" id="CLU_000315_2_0_1"/>
<name>B6QA99_TALMQ</name>
<feature type="domain" description="Helicase ATP-binding" evidence="9">
    <location>
        <begin position="461"/>
        <end position="651"/>
    </location>
</feature>
<comment type="similarity">
    <text evidence="1">Belongs to the SNF2/RAD54 helicase family.</text>
</comment>
<dbReference type="GO" id="GO:0005737">
    <property type="term" value="C:cytoplasm"/>
    <property type="evidence" value="ECO:0007669"/>
    <property type="project" value="TreeGrafter"/>
</dbReference>
<dbReference type="Pfam" id="PF13923">
    <property type="entry name" value="zf-C3HC4_2"/>
    <property type="match status" value="1"/>
</dbReference>
<feature type="region of interest" description="Disordered" evidence="7">
    <location>
        <begin position="898"/>
        <end position="983"/>
    </location>
</feature>
<feature type="region of interest" description="Disordered" evidence="7">
    <location>
        <begin position="53"/>
        <end position="169"/>
    </location>
</feature>
<feature type="compositionally biased region" description="Basic residues" evidence="7">
    <location>
        <begin position="960"/>
        <end position="972"/>
    </location>
</feature>
<dbReference type="InterPro" id="IPR050628">
    <property type="entry name" value="SNF2_RAD54_helicase_TF"/>
</dbReference>
<feature type="domain" description="Helicase C-terminal" evidence="10">
    <location>
        <begin position="1005"/>
        <end position="1166"/>
    </location>
</feature>
<dbReference type="Pfam" id="PF00176">
    <property type="entry name" value="SNF2-rel_dom"/>
    <property type="match status" value="1"/>
</dbReference>
<dbReference type="Gene3D" id="3.40.50.300">
    <property type="entry name" value="P-loop containing nucleotide triphosphate hydrolases"/>
    <property type="match status" value="1"/>
</dbReference>
<feature type="region of interest" description="Disordered" evidence="7">
    <location>
        <begin position="204"/>
        <end position="257"/>
    </location>
</feature>
<dbReference type="Proteomes" id="UP000001294">
    <property type="component" value="Unassembled WGS sequence"/>
</dbReference>
<organism evidence="11 12">
    <name type="scientific">Talaromyces marneffei (strain ATCC 18224 / CBS 334.59 / QM 7333)</name>
    <name type="common">Penicillium marneffei</name>
    <dbReference type="NCBI Taxonomy" id="441960"/>
    <lineage>
        <taxon>Eukaryota</taxon>
        <taxon>Fungi</taxon>
        <taxon>Dikarya</taxon>
        <taxon>Ascomycota</taxon>
        <taxon>Pezizomycotina</taxon>
        <taxon>Eurotiomycetes</taxon>
        <taxon>Eurotiomycetidae</taxon>
        <taxon>Eurotiales</taxon>
        <taxon>Trichocomaceae</taxon>
        <taxon>Talaromyces</taxon>
        <taxon>Talaromyces sect. Talaromyces</taxon>
    </lineage>
</organism>